<dbReference type="SUPFAM" id="SSF54826">
    <property type="entry name" value="Enolase N-terminal domain-like"/>
    <property type="match status" value="1"/>
</dbReference>
<name>A0A385SUE0_9BACT</name>
<dbReference type="SFLD" id="SFLDF00009">
    <property type="entry name" value="o-succinylbenzoate_synthase"/>
    <property type="match status" value="1"/>
</dbReference>
<keyword evidence="4" id="KW-1185">Reference proteome</keyword>
<dbReference type="InterPro" id="IPR029017">
    <property type="entry name" value="Enolase-like_N"/>
</dbReference>
<dbReference type="GO" id="GO:0046872">
    <property type="term" value="F:metal ion binding"/>
    <property type="evidence" value="ECO:0007669"/>
    <property type="project" value="UniProtKB-KW"/>
</dbReference>
<dbReference type="OrthoDB" id="9766759at2"/>
<dbReference type="SFLD" id="SFLDG00180">
    <property type="entry name" value="muconate_cycloisomerase"/>
    <property type="match status" value="1"/>
</dbReference>
<dbReference type="KEGG" id="chk:D4L85_29885"/>
<dbReference type="SFLD" id="SFLDS00001">
    <property type="entry name" value="Enolase"/>
    <property type="match status" value="1"/>
</dbReference>
<evidence type="ECO:0000313" key="3">
    <source>
        <dbReference type="EMBL" id="AYB34534.1"/>
    </source>
</evidence>
<proteinExistence type="predicted"/>
<dbReference type="CDD" id="cd03320">
    <property type="entry name" value="OSBS"/>
    <property type="match status" value="1"/>
</dbReference>
<feature type="domain" description="Mandelate racemase/muconate lactonizing enzyme C-terminal" evidence="2">
    <location>
        <begin position="149"/>
        <end position="246"/>
    </location>
</feature>
<keyword evidence="1" id="KW-0479">Metal-binding</keyword>
<dbReference type="Gene3D" id="3.20.20.120">
    <property type="entry name" value="Enolase-like C-terminal domain"/>
    <property type="match status" value="1"/>
</dbReference>
<dbReference type="GO" id="GO:0016854">
    <property type="term" value="F:racemase and epimerase activity"/>
    <property type="evidence" value="ECO:0007669"/>
    <property type="project" value="UniProtKB-ARBA"/>
</dbReference>
<protein>
    <submittedName>
        <fullName evidence="3">O-succinylbenzoate synthase</fullName>
    </submittedName>
</protein>
<dbReference type="InterPro" id="IPR029065">
    <property type="entry name" value="Enolase_C-like"/>
</dbReference>
<dbReference type="EMBL" id="CP032382">
    <property type="protein sequence ID" value="AYB34534.1"/>
    <property type="molecule type" value="Genomic_DNA"/>
</dbReference>
<sequence>MALQTSYSQETFRFSFNARTSRGLMKDKLSWFVKLWDDTQPDVAGLGESGPLPGLSTDDRPDFETVLADVLAKFPHHISTEDLQGPPSLDNPVLQKALALVPVGYPSIRFAIETALLDLMNGGKKIIFQNGFLDGQRIPINGLIWMGGLDFMMSQINEKVAQGFRCIKLKVGGLDFERECEVIDYLRKRYFRENITIRLDANGAFKVDEALSRLRELARLKIQSIEQPIKPGLPEMEKLCRESPIPIALDEELIGVEASEEKMALLTRLRPQFIILKPTLHGGMSGCREWIALAESLDIGWWITSALESNVGLNAICQFTANYPITLPQGLGTGMIYENNVPSHLTVKDGHIYLSDGV</sequence>
<dbReference type="PANTHER" id="PTHR48073:SF2">
    <property type="entry name" value="O-SUCCINYLBENZOATE SYNTHASE"/>
    <property type="match status" value="1"/>
</dbReference>
<dbReference type="RefSeq" id="WP_119757793.1">
    <property type="nucleotide sequence ID" value="NZ_CP032382.1"/>
</dbReference>
<accession>A0A385SUE0</accession>
<dbReference type="Pfam" id="PF13378">
    <property type="entry name" value="MR_MLE_C"/>
    <property type="match status" value="1"/>
</dbReference>
<reference evidence="4" key="1">
    <citation type="submission" date="2018-09" db="EMBL/GenBank/DDBJ databases">
        <title>Chryseolinea sp. KIS68-18 isolated from soil.</title>
        <authorList>
            <person name="Weon H.-Y."/>
            <person name="Kwon S.-W."/>
            <person name="Lee S.A."/>
        </authorList>
    </citation>
    <scope>NUCLEOTIDE SEQUENCE [LARGE SCALE GENOMIC DNA]</scope>
    <source>
        <strain evidence="4">KIS68-18</strain>
    </source>
</reference>
<dbReference type="Proteomes" id="UP000266183">
    <property type="component" value="Chromosome"/>
</dbReference>
<evidence type="ECO:0000259" key="2">
    <source>
        <dbReference type="SMART" id="SM00922"/>
    </source>
</evidence>
<dbReference type="PROSITE" id="PS00909">
    <property type="entry name" value="MR_MLE_2"/>
    <property type="match status" value="1"/>
</dbReference>
<dbReference type="SMART" id="SM00922">
    <property type="entry name" value="MR_MLE"/>
    <property type="match status" value="1"/>
</dbReference>
<evidence type="ECO:0000313" key="4">
    <source>
        <dbReference type="Proteomes" id="UP000266183"/>
    </source>
</evidence>
<gene>
    <name evidence="3" type="ORF">D4L85_29885</name>
</gene>
<dbReference type="AlphaFoldDB" id="A0A385SUE0"/>
<dbReference type="Gene3D" id="3.30.390.10">
    <property type="entry name" value="Enolase-like, N-terminal domain"/>
    <property type="match status" value="1"/>
</dbReference>
<dbReference type="GO" id="GO:0009063">
    <property type="term" value="P:amino acid catabolic process"/>
    <property type="evidence" value="ECO:0007669"/>
    <property type="project" value="InterPro"/>
</dbReference>
<dbReference type="PANTHER" id="PTHR48073">
    <property type="entry name" value="O-SUCCINYLBENZOATE SYNTHASE-RELATED"/>
    <property type="match status" value="1"/>
</dbReference>
<dbReference type="InterPro" id="IPR013342">
    <property type="entry name" value="Mandelate_racemase_C"/>
</dbReference>
<dbReference type="InterPro" id="IPR018110">
    <property type="entry name" value="Mandel_Rmase/mucon_lact_enz_CS"/>
</dbReference>
<organism evidence="3 4">
    <name type="scientific">Chryseolinea soli</name>
    <dbReference type="NCBI Taxonomy" id="2321403"/>
    <lineage>
        <taxon>Bacteria</taxon>
        <taxon>Pseudomonadati</taxon>
        <taxon>Bacteroidota</taxon>
        <taxon>Cytophagia</taxon>
        <taxon>Cytophagales</taxon>
        <taxon>Fulvivirgaceae</taxon>
        <taxon>Chryseolinea</taxon>
    </lineage>
</organism>
<dbReference type="SUPFAM" id="SSF51604">
    <property type="entry name" value="Enolase C-terminal domain-like"/>
    <property type="match status" value="1"/>
</dbReference>
<evidence type="ECO:0000256" key="1">
    <source>
        <dbReference type="ARBA" id="ARBA00022723"/>
    </source>
</evidence>
<dbReference type="InterPro" id="IPR036849">
    <property type="entry name" value="Enolase-like_C_sf"/>
</dbReference>